<evidence type="ECO:0000256" key="2">
    <source>
        <dbReference type="SAM" id="Phobius"/>
    </source>
</evidence>
<keyword evidence="4" id="KW-1185">Reference proteome</keyword>
<accession>A0A4S5C255</accession>
<organism evidence="3 4">
    <name type="scientific">Lampropedia aestuarii</name>
    <dbReference type="NCBI Taxonomy" id="2562762"/>
    <lineage>
        <taxon>Bacteria</taxon>
        <taxon>Pseudomonadati</taxon>
        <taxon>Pseudomonadota</taxon>
        <taxon>Betaproteobacteria</taxon>
        <taxon>Burkholderiales</taxon>
        <taxon>Comamonadaceae</taxon>
        <taxon>Lampropedia</taxon>
    </lineage>
</organism>
<dbReference type="PANTHER" id="PTHR40278:SF2">
    <property type="entry name" value="TYPE IV PILUS INNER MEMBRANE COMPONENT PILN"/>
    <property type="match status" value="1"/>
</dbReference>
<dbReference type="Proteomes" id="UP000306236">
    <property type="component" value="Unassembled WGS sequence"/>
</dbReference>
<keyword evidence="1" id="KW-0175">Coiled coil</keyword>
<dbReference type="AlphaFoldDB" id="A0A4S5C255"/>
<protein>
    <submittedName>
        <fullName evidence="3">Fimbrial protein</fullName>
    </submittedName>
</protein>
<evidence type="ECO:0000313" key="4">
    <source>
        <dbReference type="Proteomes" id="UP000306236"/>
    </source>
</evidence>
<dbReference type="GO" id="GO:0043683">
    <property type="term" value="P:type IV pilus assembly"/>
    <property type="evidence" value="ECO:0007669"/>
    <property type="project" value="TreeGrafter"/>
</dbReference>
<dbReference type="InterPro" id="IPR052534">
    <property type="entry name" value="Extracell_DNA_Util/SecSys_Comp"/>
</dbReference>
<feature type="transmembrane region" description="Helical" evidence="2">
    <location>
        <begin position="21"/>
        <end position="43"/>
    </location>
</feature>
<gene>
    <name evidence="3" type="ORF">E8K88_01170</name>
</gene>
<dbReference type="RefSeq" id="WP_136404795.1">
    <property type="nucleotide sequence ID" value="NZ_JARXRQ010000004.1"/>
</dbReference>
<dbReference type="InterPro" id="IPR007813">
    <property type="entry name" value="PilN"/>
</dbReference>
<feature type="coiled-coil region" evidence="1">
    <location>
        <begin position="47"/>
        <end position="94"/>
    </location>
</feature>
<dbReference type="PANTHER" id="PTHR40278">
    <property type="entry name" value="DNA UTILIZATION PROTEIN HOFN"/>
    <property type="match status" value="1"/>
</dbReference>
<name>A0A4S5C255_9BURK</name>
<keyword evidence="2" id="KW-1133">Transmembrane helix</keyword>
<evidence type="ECO:0000313" key="3">
    <source>
        <dbReference type="EMBL" id="THJ36536.1"/>
    </source>
</evidence>
<reference evidence="3 4" key="1">
    <citation type="submission" date="2019-04" db="EMBL/GenBank/DDBJ databases">
        <title>Lampropedia sp YIM MLB12 draf genome.</title>
        <authorList>
            <person name="Wang Y.-X."/>
        </authorList>
    </citation>
    <scope>NUCLEOTIDE SEQUENCE [LARGE SCALE GENOMIC DNA]</scope>
    <source>
        <strain evidence="3 4">YIM MLB12</strain>
    </source>
</reference>
<keyword evidence="2" id="KW-0472">Membrane</keyword>
<dbReference type="EMBL" id="SSWX01000001">
    <property type="protein sequence ID" value="THJ36536.1"/>
    <property type="molecule type" value="Genomic_DNA"/>
</dbReference>
<comment type="caution">
    <text evidence="3">The sequence shown here is derived from an EMBL/GenBank/DDBJ whole genome shotgun (WGS) entry which is preliminary data.</text>
</comment>
<proteinExistence type="predicted"/>
<keyword evidence="2" id="KW-0812">Transmembrane</keyword>
<dbReference type="OrthoDB" id="5296173at2"/>
<evidence type="ECO:0000256" key="1">
    <source>
        <dbReference type="SAM" id="Coils"/>
    </source>
</evidence>
<sequence length="191" mass="21425">MIRINLLPHREEAKKLKKKTFISTLVLSALVGVMIIGFGYLYFQFLIADQNSANNIIKAENAKLKEKIKEVDSIEKEIAALKARQKAVEDLQSERNLPVDLMNEVIGKIPNGSYITSLKKTANKVALLGVAQSNQTVSDMLKVVSDDMPWETKPQLVETKSKVMDFGGGRNGRVYDFSINFLLNPIEKKDK</sequence>
<dbReference type="GO" id="GO:0043107">
    <property type="term" value="P:type IV pilus-dependent motility"/>
    <property type="evidence" value="ECO:0007669"/>
    <property type="project" value="TreeGrafter"/>
</dbReference>
<dbReference type="Pfam" id="PF05137">
    <property type="entry name" value="PilN"/>
    <property type="match status" value="1"/>
</dbReference>